<dbReference type="PANTHER" id="PTHR44846">
    <property type="entry name" value="MANNOSYL-D-GLYCERATE TRANSPORT/METABOLISM SYSTEM REPRESSOR MNGR-RELATED"/>
    <property type="match status" value="1"/>
</dbReference>
<protein>
    <submittedName>
        <fullName evidence="5">GntR family transcriptional regulator</fullName>
    </submittedName>
</protein>
<dbReference type="PROSITE" id="PS50949">
    <property type="entry name" value="HTH_GNTR"/>
    <property type="match status" value="1"/>
</dbReference>
<dbReference type="CDD" id="cd07377">
    <property type="entry name" value="WHTH_GntR"/>
    <property type="match status" value="1"/>
</dbReference>
<evidence type="ECO:0000256" key="3">
    <source>
        <dbReference type="ARBA" id="ARBA00023163"/>
    </source>
</evidence>
<evidence type="ECO:0000256" key="2">
    <source>
        <dbReference type="ARBA" id="ARBA00023125"/>
    </source>
</evidence>
<evidence type="ECO:0000259" key="4">
    <source>
        <dbReference type="PROSITE" id="PS50949"/>
    </source>
</evidence>
<dbReference type="GO" id="GO:0045892">
    <property type="term" value="P:negative regulation of DNA-templated transcription"/>
    <property type="evidence" value="ECO:0007669"/>
    <property type="project" value="TreeGrafter"/>
</dbReference>
<dbReference type="InterPro" id="IPR050679">
    <property type="entry name" value="Bact_HTH_transcr_reg"/>
</dbReference>
<dbReference type="InterPro" id="IPR036388">
    <property type="entry name" value="WH-like_DNA-bd_sf"/>
</dbReference>
<dbReference type="InterPro" id="IPR028978">
    <property type="entry name" value="Chorismate_lyase_/UTRA_dom_sf"/>
</dbReference>
<evidence type="ECO:0000313" key="6">
    <source>
        <dbReference type="Proteomes" id="UP000319792"/>
    </source>
</evidence>
<feature type="domain" description="HTH gntR-type" evidence="4">
    <location>
        <begin position="1"/>
        <end position="67"/>
    </location>
</feature>
<dbReference type="Pfam" id="PF00392">
    <property type="entry name" value="GntR"/>
    <property type="match status" value="1"/>
</dbReference>
<accession>A0A5C5RI18</accession>
<keyword evidence="3" id="KW-0804">Transcription</keyword>
<dbReference type="InterPro" id="IPR011663">
    <property type="entry name" value="UTRA"/>
</dbReference>
<dbReference type="GO" id="GO:0003677">
    <property type="term" value="F:DNA binding"/>
    <property type="evidence" value="ECO:0007669"/>
    <property type="project" value="UniProtKB-KW"/>
</dbReference>
<dbReference type="SUPFAM" id="SSF64288">
    <property type="entry name" value="Chorismate lyase-like"/>
    <property type="match status" value="1"/>
</dbReference>
<comment type="caution">
    <text evidence="5">The sequence shown here is derived from an EMBL/GenBank/DDBJ whole genome shotgun (WGS) entry which is preliminary data.</text>
</comment>
<dbReference type="PRINTS" id="PR00035">
    <property type="entry name" value="HTHGNTR"/>
</dbReference>
<dbReference type="AlphaFoldDB" id="A0A5C5RI18"/>
<dbReference type="Pfam" id="PF07702">
    <property type="entry name" value="UTRA"/>
    <property type="match status" value="1"/>
</dbReference>
<dbReference type="GO" id="GO:0003700">
    <property type="term" value="F:DNA-binding transcription factor activity"/>
    <property type="evidence" value="ECO:0007669"/>
    <property type="project" value="InterPro"/>
</dbReference>
<reference evidence="5 6" key="2">
    <citation type="submission" date="2019-08" db="EMBL/GenBank/DDBJ databases">
        <title>Tsukamurella conjunctivitidis sp. nov., Tsukamurella assacharolytica sp. nov. and Tsukamurella sputae sp. nov. isolated from patients with conjunctivitis, bacteraemia (lymphoma) and respiratory infection (sputum) in Hong Kong.</title>
        <authorList>
            <person name="Fok K.M.N."/>
            <person name="Fong J.Y.H."/>
        </authorList>
    </citation>
    <scope>NUCLEOTIDE SEQUENCE [LARGE SCALE GENOMIC DNA]</scope>
    <source>
        <strain evidence="5 6">HKU70</strain>
    </source>
</reference>
<dbReference type="SUPFAM" id="SSF46785">
    <property type="entry name" value="Winged helix' DNA-binding domain"/>
    <property type="match status" value="1"/>
</dbReference>
<name>A0A5C5RI18_9ACTN</name>
<dbReference type="EMBL" id="VIGV01000010">
    <property type="protein sequence ID" value="TWS22378.1"/>
    <property type="molecule type" value="Genomic_DNA"/>
</dbReference>
<proteinExistence type="predicted"/>
<keyword evidence="6" id="KW-1185">Reference proteome</keyword>
<dbReference type="InterPro" id="IPR000524">
    <property type="entry name" value="Tscrpt_reg_HTH_GntR"/>
</dbReference>
<keyword evidence="2" id="KW-0238">DNA-binding</keyword>
<dbReference type="RefSeq" id="WP_146437305.1">
    <property type="nucleotide sequence ID" value="NZ_VIGV01000010.1"/>
</dbReference>
<sequence length="233" mass="25860">MYTVVASALRDDILGHRYRIGESLPSEAALCEKFGVSRGPVRQALSTLNREGLIHITRGRPAVVTSNAPSQTLDVFTPFSQWAQLGGQAPSSRTVEITRRRATVAEAETLGLTTDDFVVFILRLRMIDDAPAMLERSTFVLDVGRLLLDFDTDSGSLTEHLTENGVVFESMRHQLDALNADATDAEHLAVEPGAALLRERRVSTNEDGRPFEFADDRYRPDRVTFSIVNSTRR</sequence>
<dbReference type="Proteomes" id="UP000319792">
    <property type="component" value="Unassembled WGS sequence"/>
</dbReference>
<dbReference type="SMART" id="SM00866">
    <property type="entry name" value="UTRA"/>
    <property type="match status" value="1"/>
</dbReference>
<dbReference type="SMART" id="SM00345">
    <property type="entry name" value="HTH_GNTR"/>
    <property type="match status" value="1"/>
</dbReference>
<dbReference type="PANTHER" id="PTHR44846:SF1">
    <property type="entry name" value="MANNOSYL-D-GLYCERATE TRANSPORT_METABOLISM SYSTEM REPRESSOR MNGR-RELATED"/>
    <property type="match status" value="1"/>
</dbReference>
<dbReference type="Gene3D" id="1.10.10.10">
    <property type="entry name" value="Winged helix-like DNA-binding domain superfamily/Winged helix DNA-binding domain"/>
    <property type="match status" value="1"/>
</dbReference>
<evidence type="ECO:0000313" key="5">
    <source>
        <dbReference type="EMBL" id="TWS22378.1"/>
    </source>
</evidence>
<evidence type="ECO:0000256" key="1">
    <source>
        <dbReference type="ARBA" id="ARBA00023015"/>
    </source>
</evidence>
<dbReference type="InterPro" id="IPR036390">
    <property type="entry name" value="WH_DNA-bd_sf"/>
</dbReference>
<dbReference type="OrthoDB" id="3210131at2"/>
<organism evidence="5 6">
    <name type="scientific">Tsukamurella sputi</name>
    <dbReference type="NCBI Taxonomy" id="2591848"/>
    <lineage>
        <taxon>Bacteria</taxon>
        <taxon>Bacillati</taxon>
        <taxon>Actinomycetota</taxon>
        <taxon>Actinomycetes</taxon>
        <taxon>Mycobacteriales</taxon>
        <taxon>Tsukamurellaceae</taxon>
        <taxon>Tsukamurella</taxon>
    </lineage>
</organism>
<reference evidence="5 6" key="1">
    <citation type="submission" date="2019-06" db="EMBL/GenBank/DDBJ databases">
        <authorList>
            <person name="Teng J.L.L."/>
            <person name="Lee H.H."/>
            <person name="Lau S.K.P."/>
            <person name="Woo P.C.Y."/>
        </authorList>
    </citation>
    <scope>NUCLEOTIDE SEQUENCE [LARGE SCALE GENOMIC DNA]</scope>
    <source>
        <strain evidence="5 6">HKU70</strain>
    </source>
</reference>
<gene>
    <name evidence="5" type="ORF">FK268_20000</name>
</gene>
<dbReference type="Gene3D" id="3.40.1410.10">
    <property type="entry name" value="Chorismate lyase-like"/>
    <property type="match status" value="1"/>
</dbReference>
<keyword evidence="1" id="KW-0805">Transcription regulation</keyword>